<feature type="domain" description="MoaB/Mog" evidence="2">
    <location>
        <begin position="169"/>
        <end position="302"/>
    </location>
</feature>
<keyword evidence="3" id="KW-0808">Transferase</keyword>
<dbReference type="CDD" id="cd03522">
    <property type="entry name" value="MoeA_like"/>
    <property type="match status" value="1"/>
</dbReference>
<dbReference type="InterPro" id="IPR001453">
    <property type="entry name" value="MoaB/Mog_dom"/>
</dbReference>
<organism evidence="3 4">
    <name type="scientific">Labrys monachus</name>
    <dbReference type="NCBI Taxonomy" id="217067"/>
    <lineage>
        <taxon>Bacteria</taxon>
        <taxon>Pseudomonadati</taxon>
        <taxon>Pseudomonadota</taxon>
        <taxon>Alphaproteobacteria</taxon>
        <taxon>Hyphomicrobiales</taxon>
        <taxon>Xanthobacteraceae</taxon>
        <taxon>Labrys</taxon>
    </lineage>
</organism>
<dbReference type="Proteomes" id="UP001237448">
    <property type="component" value="Unassembled WGS sequence"/>
</dbReference>
<evidence type="ECO:0000259" key="2">
    <source>
        <dbReference type="SMART" id="SM00852"/>
    </source>
</evidence>
<sequence>MFFGDVPIEEALEGVAVHSIRKGALVLKKGTRVRAAEIAALRREGIARIVIARLDPTDVGEDAAAERVAQALSGDEVRVEDAFTGRANLFARRAGVLVLDRAVIDALNAVDESITFATLPAFSAVKAGEMIGTVKIIPFAVDETVLARALALLARPVIRVAPFRPLRVAAISTVLPGLKDSVIARTLQVLRDRLAPAGASLILDERVPHEASALSAALTRAEAAGADLGIIFGASAIADRRDVIPAAIEAAGGQVRHFGMPVDPGNLLLLGQRGAMSVLGAPGCARSPKENGFDWILQRLLAGVPVTRADIIGLGVGGLLMEIVSRPQPRTNAQIEAETRPTVAAVVLAAGRSTRMGGPNKLLADYRGKPLVRHAVEAALASKASGVTVVTGHQAEDVRAALAGLAVAFVHNPDFAEGLSTSVRAGVGALPPHCDAALISLADMPLVDAALIDRLIDAFEPAKGALVVLPMVDGRRGNPVIWARRFFGDLAGLQGDAGARQILAANADAVVELPVETQGASIDIDTPEALETLRGQAKPI</sequence>
<evidence type="ECO:0000313" key="4">
    <source>
        <dbReference type="Proteomes" id="UP001237448"/>
    </source>
</evidence>
<reference evidence="3 4" key="1">
    <citation type="submission" date="2023-07" db="EMBL/GenBank/DDBJ databases">
        <title>Genomic Encyclopedia of Type Strains, Phase IV (KMG-IV): sequencing the most valuable type-strain genomes for metagenomic binning, comparative biology and taxonomic classification.</title>
        <authorList>
            <person name="Goeker M."/>
        </authorList>
    </citation>
    <scope>NUCLEOTIDE SEQUENCE [LARGE SCALE GENOMIC DNA]</scope>
    <source>
        <strain evidence="3 4">DSM 5896</strain>
    </source>
</reference>
<dbReference type="Gene3D" id="3.40.980.10">
    <property type="entry name" value="MoaB/Mog-like domain"/>
    <property type="match status" value="1"/>
</dbReference>
<dbReference type="CDD" id="cd04182">
    <property type="entry name" value="GT_2_like_f"/>
    <property type="match status" value="1"/>
</dbReference>
<dbReference type="EMBL" id="JAUSVK010000001">
    <property type="protein sequence ID" value="MDQ0394010.1"/>
    <property type="molecule type" value="Genomic_DNA"/>
</dbReference>
<evidence type="ECO:0000313" key="3">
    <source>
        <dbReference type="EMBL" id="MDQ0394010.1"/>
    </source>
</evidence>
<dbReference type="PANTHER" id="PTHR43777:SF1">
    <property type="entry name" value="MOLYBDENUM COFACTOR CYTIDYLYLTRANSFERASE"/>
    <property type="match status" value="1"/>
</dbReference>
<dbReference type="InterPro" id="IPR029044">
    <property type="entry name" value="Nucleotide-diphossugar_trans"/>
</dbReference>
<name>A0ABU0FHE2_9HYPH</name>
<comment type="caution">
    <text evidence="3">The sequence shown here is derived from an EMBL/GenBank/DDBJ whole genome shotgun (WGS) entry which is preliminary data.</text>
</comment>
<accession>A0ABU0FHE2</accession>
<dbReference type="SUPFAM" id="SSF53218">
    <property type="entry name" value="Molybdenum cofactor biosynthesis proteins"/>
    <property type="match status" value="1"/>
</dbReference>
<dbReference type="InterPro" id="IPR012184">
    <property type="entry name" value="Bifunc_Mopterin-bd"/>
</dbReference>
<dbReference type="SUPFAM" id="SSF53448">
    <property type="entry name" value="Nucleotide-diphospho-sugar transferases"/>
    <property type="match status" value="1"/>
</dbReference>
<keyword evidence="1" id="KW-0460">Magnesium</keyword>
<dbReference type="InterPro" id="IPR036425">
    <property type="entry name" value="MoaB/Mog-like_dom_sf"/>
</dbReference>
<proteinExistence type="predicted"/>
<dbReference type="SMART" id="SM00852">
    <property type="entry name" value="MoCF_biosynth"/>
    <property type="match status" value="1"/>
</dbReference>
<keyword evidence="4" id="KW-1185">Reference proteome</keyword>
<gene>
    <name evidence="3" type="ORF">J3R73_003802</name>
</gene>
<protein>
    <submittedName>
        <fullName evidence="3">Molybdenum cofactor cytidylyltransferase</fullName>
        <ecNumber evidence="3">2.7.7.76</ecNumber>
    </submittedName>
</protein>
<dbReference type="PANTHER" id="PTHR43777">
    <property type="entry name" value="MOLYBDENUM COFACTOR CYTIDYLYLTRANSFERASE"/>
    <property type="match status" value="1"/>
</dbReference>
<dbReference type="PIRSF" id="PIRSF036626">
    <property type="entry name" value="MPTBd_MobAlike"/>
    <property type="match status" value="1"/>
</dbReference>
<dbReference type="RefSeq" id="WP_307430273.1">
    <property type="nucleotide sequence ID" value="NZ_JAUSVK010000001.1"/>
</dbReference>
<dbReference type="Gene3D" id="3.90.550.10">
    <property type="entry name" value="Spore Coat Polysaccharide Biosynthesis Protein SpsA, Chain A"/>
    <property type="match status" value="1"/>
</dbReference>
<dbReference type="Pfam" id="PF12804">
    <property type="entry name" value="NTP_transf_3"/>
    <property type="match status" value="1"/>
</dbReference>
<keyword evidence="3" id="KW-0548">Nucleotidyltransferase</keyword>
<evidence type="ECO:0000256" key="1">
    <source>
        <dbReference type="ARBA" id="ARBA00022842"/>
    </source>
</evidence>
<dbReference type="EC" id="2.7.7.76" evidence="3"/>
<dbReference type="InterPro" id="IPR025877">
    <property type="entry name" value="MobA-like_NTP_Trfase"/>
</dbReference>
<dbReference type="GO" id="GO:0061602">
    <property type="term" value="F:molybdenum cofactor cytidylyltransferase activity"/>
    <property type="evidence" value="ECO:0007669"/>
    <property type="project" value="UniProtKB-EC"/>
</dbReference>